<keyword evidence="6" id="KW-0106">Calcium</keyword>
<comment type="caution">
    <text evidence="9">The sequence shown here is derived from an EMBL/GenBank/DDBJ whole genome shotgun (WGS) entry which is preliminary data.</text>
</comment>
<dbReference type="SUPFAM" id="SSF53649">
    <property type="entry name" value="Alkaline phosphatase-like"/>
    <property type="match status" value="1"/>
</dbReference>
<dbReference type="InterPro" id="IPR017850">
    <property type="entry name" value="Alkaline_phosphatase_core_sf"/>
</dbReference>
<feature type="domain" description="Sulfatase N-terminal" evidence="8">
    <location>
        <begin position="48"/>
        <end position="361"/>
    </location>
</feature>
<name>A0ABN2NXJ8_9ACTN</name>
<feature type="region of interest" description="Disordered" evidence="7">
    <location>
        <begin position="25"/>
        <end position="46"/>
    </location>
</feature>
<comment type="cofactor">
    <cofactor evidence="1">
        <name>Ca(2+)</name>
        <dbReference type="ChEBI" id="CHEBI:29108"/>
    </cofactor>
</comment>
<dbReference type="PROSITE" id="PS00523">
    <property type="entry name" value="SULFATASE_1"/>
    <property type="match status" value="1"/>
</dbReference>
<dbReference type="InterPro" id="IPR050738">
    <property type="entry name" value="Sulfatase"/>
</dbReference>
<evidence type="ECO:0000256" key="5">
    <source>
        <dbReference type="ARBA" id="ARBA00022801"/>
    </source>
</evidence>
<dbReference type="PROSITE" id="PS00149">
    <property type="entry name" value="SULFATASE_2"/>
    <property type="match status" value="1"/>
</dbReference>
<dbReference type="InterPro" id="IPR024607">
    <property type="entry name" value="Sulfatase_CS"/>
</dbReference>
<evidence type="ECO:0000313" key="9">
    <source>
        <dbReference type="EMBL" id="GAA1906457.1"/>
    </source>
</evidence>
<dbReference type="InterPro" id="IPR000917">
    <property type="entry name" value="Sulfatase_N"/>
</dbReference>
<dbReference type="Pfam" id="PF00884">
    <property type="entry name" value="Sulfatase"/>
    <property type="match status" value="1"/>
</dbReference>
<dbReference type="Gene3D" id="3.30.1120.10">
    <property type="match status" value="1"/>
</dbReference>
<keyword evidence="4" id="KW-0732">Signal</keyword>
<accession>A0ABN2NXJ8</accession>
<gene>
    <name evidence="9" type="ORF">GCM10009737_04050</name>
</gene>
<organism evidence="9 10">
    <name type="scientific">Nocardioides lentus</name>
    <dbReference type="NCBI Taxonomy" id="338077"/>
    <lineage>
        <taxon>Bacteria</taxon>
        <taxon>Bacillati</taxon>
        <taxon>Actinomycetota</taxon>
        <taxon>Actinomycetes</taxon>
        <taxon>Propionibacteriales</taxon>
        <taxon>Nocardioidaceae</taxon>
        <taxon>Nocardioides</taxon>
    </lineage>
</organism>
<evidence type="ECO:0000313" key="10">
    <source>
        <dbReference type="Proteomes" id="UP001501612"/>
    </source>
</evidence>
<evidence type="ECO:0000256" key="1">
    <source>
        <dbReference type="ARBA" id="ARBA00001913"/>
    </source>
</evidence>
<dbReference type="Proteomes" id="UP001501612">
    <property type="component" value="Unassembled WGS sequence"/>
</dbReference>
<evidence type="ECO:0000256" key="2">
    <source>
        <dbReference type="ARBA" id="ARBA00008779"/>
    </source>
</evidence>
<dbReference type="RefSeq" id="WP_344002973.1">
    <property type="nucleotide sequence ID" value="NZ_BAAAMY010000001.1"/>
</dbReference>
<keyword evidence="5" id="KW-0378">Hydrolase</keyword>
<dbReference type="PANTHER" id="PTHR42693">
    <property type="entry name" value="ARYLSULFATASE FAMILY MEMBER"/>
    <property type="match status" value="1"/>
</dbReference>
<feature type="compositionally biased region" description="Low complexity" evidence="7">
    <location>
        <begin position="25"/>
        <end position="34"/>
    </location>
</feature>
<evidence type="ECO:0000259" key="8">
    <source>
        <dbReference type="Pfam" id="PF00884"/>
    </source>
</evidence>
<dbReference type="PANTHER" id="PTHR42693:SF42">
    <property type="entry name" value="ARYLSULFATASE G"/>
    <property type="match status" value="1"/>
</dbReference>
<protein>
    <recommendedName>
        <fullName evidence="8">Sulfatase N-terminal domain-containing protein</fullName>
    </recommendedName>
</protein>
<comment type="similarity">
    <text evidence="2">Belongs to the sulfatase family.</text>
</comment>
<keyword evidence="3" id="KW-0479">Metal-binding</keyword>
<dbReference type="InterPro" id="IPR006311">
    <property type="entry name" value="TAT_signal"/>
</dbReference>
<evidence type="ECO:0000256" key="3">
    <source>
        <dbReference type="ARBA" id="ARBA00022723"/>
    </source>
</evidence>
<dbReference type="PROSITE" id="PS51318">
    <property type="entry name" value="TAT"/>
    <property type="match status" value="1"/>
</dbReference>
<sequence>MTVRSTLPATRRSVLAGSAAAAALAGTRPTPAGARPRRPPGRPAGRTNVVVVSIDDLGWDELGCYGNDFNETPEIDRLAAEGTRFTQAYAAAPLCSPTRAALVTGRYPGRTGITDFLRPESAASDSFLDPRGASVADVLARRGYTSGLIGKWHLTETYSGDYRRRPGNPYAHGFDDVRVSEELYIGDGDYQHPYFFMPAQPAREPGEYLTDRLAAEVEDFVATHREEPFFLHVSNYAVHTALVAKPDLLARFEAKPGAGSPGRRPLLAAMLASVDEQVGRIRRAVERHGLARDTLLLVTSDNGGQNRPANAPLRGGKGELLEGGIRVPLVAWGPGLVRAGAESDHVTSTVDVLPTAAELAGLPAPGGVDGTSLVPTLTGRGRQRTREATYWAYPHLIGGTLPHAAVRVGDDKLLMWLGDRRVELYDVAIDPGESRDLAAERPQVAARLTAMLTAHLAELDLYPGPPSQAAGRERRVVTETFDGGLGEHRLAPVPATAAPADVTVEGSRLVVSSAGAAHLLAIAPVGPRGDEFVVQLDPGPLPTAGPGAPRERTLVAGVAKDGDNYLLLRYRHDLRRVGWDLRVGGRLEVGGAEPTAALDGVVDLDHPAARIALVVRGASAAAYADPRGEGWRFLFRLDTAGALDLRRDDVRRDYRYAVGARVSGTTVALDGYRAWER</sequence>
<evidence type="ECO:0000256" key="7">
    <source>
        <dbReference type="SAM" id="MobiDB-lite"/>
    </source>
</evidence>
<dbReference type="CDD" id="cd16144">
    <property type="entry name" value="ARS_like"/>
    <property type="match status" value="1"/>
</dbReference>
<dbReference type="Gene3D" id="3.40.720.10">
    <property type="entry name" value="Alkaline Phosphatase, subunit A"/>
    <property type="match status" value="1"/>
</dbReference>
<evidence type="ECO:0000256" key="4">
    <source>
        <dbReference type="ARBA" id="ARBA00022729"/>
    </source>
</evidence>
<keyword evidence="10" id="KW-1185">Reference proteome</keyword>
<evidence type="ECO:0000256" key="6">
    <source>
        <dbReference type="ARBA" id="ARBA00022837"/>
    </source>
</evidence>
<reference evidence="9 10" key="1">
    <citation type="journal article" date="2019" name="Int. J. Syst. Evol. Microbiol.">
        <title>The Global Catalogue of Microorganisms (GCM) 10K type strain sequencing project: providing services to taxonomists for standard genome sequencing and annotation.</title>
        <authorList>
            <consortium name="The Broad Institute Genomics Platform"/>
            <consortium name="The Broad Institute Genome Sequencing Center for Infectious Disease"/>
            <person name="Wu L."/>
            <person name="Ma J."/>
        </authorList>
    </citation>
    <scope>NUCLEOTIDE SEQUENCE [LARGE SCALE GENOMIC DNA]</scope>
    <source>
        <strain evidence="9 10">JCM 14046</strain>
    </source>
</reference>
<proteinExistence type="inferred from homology"/>
<dbReference type="EMBL" id="BAAAMY010000001">
    <property type="protein sequence ID" value="GAA1906457.1"/>
    <property type="molecule type" value="Genomic_DNA"/>
</dbReference>